<proteinExistence type="predicted"/>
<dbReference type="Proteomes" id="UP000003423">
    <property type="component" value="Unassembled WGS sequence"/>
</dbReference>
<name>I3D057_9ARCH</name>
<evidence type="ECO:0000313" key="2">
    <source>
        <dbReference type="EMBL" id="EIJ65100.1"/>
    </source>
</evidence>
<keyword evidence="1" id="KW-0175">Coiled coil</keyword>
<accession>I3D057</accession>
<gene>
    <name evidence="2" type="ORF">BD31_I1071</name>
</gene>
<comment type="caution">
    <text evidence="2">The sequence shown here is derived from an EMBL/GenBank/DDBJ whole genome shotgun (WGS) entry which is preliminary data.</text>
</comment>
<dbReference type="PATRIC" id="fig|859350.6.peg.1827"/>
<sequence length="47" mass="5613">MTEKKSMAEILQEEKEKFLAEINQKIKKKKVYFKSEPETGFDNFSNK</sequence>
<reference evidence="2 3" key="1">
    <citation type="journal article" date="2012" name="J. Bacteriol.">
        <title>Genome sequence of "Candidatus Nitrosopumilus salaria" BD31, an ammonia-oxidizing archaeon from the San Francisco Bay estuary.</title>
        <authorList>
            <person name="Mosier A.C."/>
            <person name="Allen E.E."/>
            <person name="Kim M."/>
            <person name="Ferriera S."/>
            <person name="Francis C.A."/>
        </authorList>
    </citation>
    <scope>NUCLEOTIDE SEQUENCE [LARGE SCALE GENOMIC DNA]</scope>
    <source>
        <strain evidence="2 3">BD31</strain>
    </source>
</reference>
<dbReference type="EMBL" id="AEXL02000150">
    <property type="protein sequence ID" value="EIJ65100.1"/>
    <property type="molecule type" value="Genomic_DNA"/>
</dbReference>
<organism evidence="2 3">
    <name type="scientific">Candidatus Nitrosopumilus salarius BD31</name>
    <dbReference type="NCBI Taxonomy" id="859350"/>
    <lineage>
        <taxon>Archaea</taxon>
        <taxon>Nitrososphaerota</taxon>
        <taxon>Nitrososphaeria</taxon>
        <taxon>Nitrosopumilales</taxon>
        <taxon>Nitrosopumilaceae</taxon>
        <taxon>Nitrosopumilus</taxon>
    </lineage>
</organism>
<evidence type="ECO:0000256" key="1">
    <source>
        <dbReference type="SAM" id="Coils"/>
    </source>
</evidence>
<evidence type="ECO:0000313" key="3">
    <source>
        <dbReference type="Proteomes" id="UP000003423"/>
    </source>
</evidence>
<dbReference type="AlphaFoldDB" id="I3D057"/>
<keyword evidence="3" id="KW-1185">Reference proteome</keyword>
<feature type="coiled-coil region" evidence="1">
    <location>
        <begin position="1"/>
        <end position="28"/>
    </location>
</feature>
<protein>
    <submittedName>
        <fullName evidence="2">Uncharacterized protein</fullName>
    </submittedName>
</protein>